<evidence type="ECO:0000259" key="9">
    <source>
        <dbReference type="PROSITE" id="PS50076"/>
    </source>
</evidence>
<dbReference type="InterPro" id="IPR017884">
    <property type="entry name" value="SANT_dom"/>
</dbReference>
<feature type="domain" description="Myb-like" evidence="10">
    <location>
        <begin position="568"/>
        <end position="615"/>
    </location>
</feature>
<dbReference type="PROSITE" id="PS50076">
    <property type="entry name" value="DNAJ_2"/>
    <property type="match status" value="1"/>
</dbReference>
<comment type="caution">
    <text evidence="12">The sequence shown here is derived from an EMBL/GenBank/DDBJ whole genome shotgun (WGS) entry which is preliminary data.</text>
</comment>
<evidence type="ECO:0000256" key="4">
    <source>
        <dbReference type="ARBA" id="ARBA00022737"/>
    </source>
</evidence>
<keyword evidence="4" id="KW-0677">Repeat</keyword>
<evidence type="ECO:0000259" key="10">
    <source>
        <dbReference type="PROSITE" id="PS50090"/>
    </source>
</evidence>
<dbReference type="PANTHER" id="PTHR43999">
    <property type="entry name" value="DNAJ HOMOLOG SUBFAMILY C MEMBER 2"/>
    <property type="match status" value="1"/>
</dbReference>
<evidence type="ECO:0000256" key="2">
    <source>
        <dbReference type="ARBA" id="ARBA00004496"/>
    </source>
</evidence>
<dbReference type="SUPFAM" id="SSF46565">
    <property type="entry name" value="Chaperone J-domain"/>
    <property type="match status" value="1"/>
</dbReference>
<protein>
    <recommendedName>
        <fullName evidence="14">DnaJ homolog subfamily C member 2</fullName>
    </recommendedName>
</protein>
<dbReference type="InterPro" id="IPR044634">
    <property type="entry name" value="Zuotin/DnaJC2"/>
</dbReference>
<evidence type="ECO:0000256" key="6">
    <source>
        <dbReference type="ARBA" id="ARBA00023186"/>
    </source>
</evidence>
<dbReference type="PROSITE" id="PS50090">
    <property type="entry name" value="MYB_LIKE"/>
    <property type="match status" value="1"/>
</dbReference>
<dbReference type="Pfam" id="PF16717">
    <property type="entry name" value="RAC_head"/>
    <property type="match status" value="1"/>
</dbReference>
<dbReference type="SMART" id="SM00271">
    <property type="entry name" value="DnaJ"/>
    <property type="match status" value="1"/>
</dbReference>
<dbReference type="PROSITE" id="PS00636">
    <property type="entry name" value="DNAJ_1"/>
    <property type="match status" value="1"/>
</dbReference>
<dbReference type="PROSITE" id="PS51293">
    <property type="entry name" value="SANT"/>
    <property type="match status" value="1"/>
</dbReference>
<dbReference type="Gene3D" id="1.10.10.60">
    <property type="entry name" value="Homeodomain-like"/>
    <property type="match status" value="2"/>
</dbReference>
<evidence type="ECO:0000256" key="3">
    <source>
        <dbReference type="ARBA" id="ARBA00022490"/>
    </source>
</evidence>
<dbReference type="SMART" id="SM00717">
    <property type="entry name" value="SANT"/>
    <property type="match status" value="2"/>
</dbReference>
<dbReference type="CDD" id="cd06257">
    <property type="entry name" value="DnaJ"/>
    <property type="match status" value="1"/>
</dbReference>
<keyword evidence="7" id="KW-0539">Nucleus</keyword>
<evidence type="ECO:0000313" key="13">
    <source>
        <dbReference type="Proteomes" id="UP000494165"/>
    </source>
</evidence>
<dbReference type="Pfam" id="PF00226">
    <property type="entry name" value="DnaJ"/>
    <property type="match status" value="1"/>
</dbReference>
<dbReference type="Proteomes" id="UP000494165">
    <property type="component" value="Unassembled WGS sequence"/>
</dbReference>
<organism evidence="12 13">
    <name type="scientific">Cloeon dipterum</name>
    <dbReference type="NCBI Taxonomy" id="197152"/>
    <lineage>
        <taxon>Eukaryota</taxon>
        <taxon>Metazoa</taxon>
        <taxon>Ecdysozoa</taxon>
        <taxon>Arthropoda</taxon>
        <taxon>Hexapoda</taxon>
        <taxon>Insecta</taxon>
        <taxon>Pterygota</taxon>
        <taxon>Palaeoptera</taxon>
        <taxon>Ephemeroptera</taxon>
        <taxon>Pisciforma</taxon>
        <taxon>Baetidae</taxon>
        <taxon>Cloeon</taxon>
    </lineage>
</organism>
<reference evidence="12 13" key="1">
    <citation type="submission" date="2020-04" db="EMBL/GenBank/DDBJ databases">
        <authorList>
            <person name="Alioto T."/>
            <person name="Alioto T."/>
            <person name="Gomez Garrido J."/>
        </authorList>
    </citation>
    <scope>NUCLEOTIDE SEQUENCE [LARGE SCALE GENOMIC DNA]</scope>
</reference>
<sequence length="631" mass="72520">MTSSVPGLDKENGPPNGSDQGEVRIVGNKTETSCLTDREVCCVGPHYLRLLHTNYVGVSSGGDHCLPTEGVDELDEEEDETEQFEDDIEYLKSLDPKEWKEQDHYRVLGLRTKRVKATEAEIKKAYRQKVLKHHPDKRKAAGERVNQDDDYFTNITKAWETLGNPTARRAFDSIDPQFDNDLPTPGEIKSLGFYKAFGPVFERNEIWSENRPVPKLGNDSCSREDMEKFYSFWFNFVSWREFSYNDDEEAKTGSDRDTRKWVEKQNKVQRAKLKREEMARIRKLVDMAHEADPRVLRFRQQDKEAKQAQKAARQSAIQARKDEEERARQEALQKEAEEREQRLQAEKAALDAQKKQREALKNALRKERKALRTVCKDNNYYIEEGEDHLQWMMKVESMCDVFQVEELAELSKALKQQNKEQGKETFNAWVKKLDERLQKERKEVMESATKSATGKGKGGSSSEWTPDDLALLIKAVNLFPAGTNQRWDVVAQFINQHTTTSNERSAKEVLSKTKTLQSSDYSSIKDAANKKAYQDFEKSQKGAASVVSDEQTSQRFDSVSEQQGMGAPWTAEEQKLLEQALRTYPSTTPDRWDRIADCVPSRSKKDCQRRFKELAEIVKAKKAAQAKVAAK</sequence>
<keyword evidence="3" id="KW-0963">Cytoplasm</keyword>
<accession>A0A8S1E916</accession>
<dbReference type="Gene3D" id="1.10.8.840">
    <property type="entry name" value="Ribosome-associated complex head domain"/>
    <property type="match status" value="1"/>
</dbReference>
<dbReference type="CDD" id="cd00167">
    <property type="entry name" value="SANT"/>
    <property type="match status" value="1"/>
</dbReference>
<dbReference type="InterPro" id="IPR036869">
    <property type="entry name" value="J_dom_sf"/>
</dbReference>
<dbReference type="Pfam" id="PF21884">
    <property type="entry name" value="ZUO1-like_ZHD"/>
    <property type="match status" value="1"/>
</dbReference>
<comment type="subcellular location">
    <subcellularLocation>
        <location evidence="2">Cytoplasm</location>
    </subcellularLocation>
    <subcellularLocation>
        <location evidence="1">Nucleus</location>
    </subcellularLocation>
</comment>
<feature type="region of interest" description="Disordered" evidence="8">
    <location>
        <begin position="300"/>
        <end position="338"/>
    </location>
</feature>
<evidence type="ECO:0000256" key="7">
    <source>
        <dbReference type="ARBA" id="ARBA00023242"/>
    </source>
</evidence>
<dbReference type="AlphaFoldDB" id="A0A8S1E916"/>
<dbReference type="Pfam" id="PF00249">
    <property type="entry name" value="Myb_DNA-binding"/>
    <property type="match status" value="1"/>
</dbReference>
<feature type="domain" description="J" evidence="9">
    <location>
        <begin position="103"/>
        <end position="175"/>
    </location>
</feature>
<dbReference type="GO" id="GO:0051083">
    <property type="term" value="P:'de novo' cotranslational protein folding"/>
    <property type="evidence" value="ECO:0007669"/>
    <property type="project" value="InterPro"/>
</dbReference>
<feature type="region of interest" description="Disordered" evidence="8">
    <location>
        <begin position="1"/>
        <end position="24"/>
    </location>
</feature>
<dbReference type="OrthoDB" id="1690618at2759"/>
<keyword evidence="13" id="KW-1185">Reference proteome</keyword>
<dbReference type="InterPro" id="IPR018253">
    <property type="entry name" value="DnaJ_domain_CS"/>
</dbReference>
<evidence type="ECO:0000313" key="12">
    <source>
        <dbReference type="EMBL" id="CAB3386722.1"/>
    </source>
</evidence>
<dbReference type="GO" id="GO:0043022">
    <property type="term" value="F:ribosome binding"/>
    <property type="evidence" value="ECO:0007669"/>
    <property type="project" value="InterPro"/>
</dbReference>
<dbReference type="InterPro" id="IPR001005">
    <property type="entry name" value="SANT/Myb"/>
</dbReference>
<feature type="region of interest" description="Disordered" evidence="8">
    <location>
        <begin position="441"/>
        <end position="463"/>
    </location>
</feature>
<dbReference type="Gene3D" id="1.10.287.110">
    <property type="entry name" value="DnaJ domain"/>
    <property type="match status" value="1"/>
</dbReference>
<name>A0A8S1E916_9INSE</name>
<dbReference type="InterPro" id="IPR054076">
    <property type="entry name" value="ZUO1-like_ZHD"/>
</dbReference>
<dbReference type="EMBL" id="CADEPI010000503">
    <property type="protein sequence ID" value="CAB3386722.1"/>
    <property type="molecule type" value="Genomic_DNA"/>
</dbReference>
<dbReference type="InterPro" id="IPR009057">
    <property type="entry name" value="Homeodomain-like_sf"/>
</dbReference>
<dbReference type="SUPFAM" id="SSF46689">
    <property type="entry name" value="Homeodomain-like"/>
    <property type="match status" value="2"/>
</dbReference>
<feature type="domain" description="SANT" evidence="11">
    <location>
        <begin position="564"/>
        <end position="619"/>
    </location>
</feature>
<evidence type="ECO:0000256" key="8">
    <source>
        <dbReference type="SAM" id="MobiDB-lite"/>
    </source>
</evidence>
<evidence type="ECO:0000256" key="1">
    <source>
        <dbReference type="ARBA" id="ARBA00004123"/>
    </source>
</evidence>
<gene>
    <name evidence="12" type="ORF">CLODIP_2_CD03041</name>
</gene>
<dbReference type="GO" id="GO:0006450">
    <property type="term" value="P:regulation of translational fidelity"/>
    <property type="evidence" value="ECO:0007669"/>
    <property type="project" value="InterPro"/>
</dbReference>
<dbReference type="GO" id="GO:0005829">
    <property type="term" value="C:cytosol"/>
    <property type="evidence" value="ECO:0007669"/>
    <property type="project" value="TreeGrafter"/>
</dbReference>
<evidence type="ECO:0000259" key="11">
    <source>
        <dbReference type="PROSITE" id="PS51293"/>
    </source>
</evidence>
<proteinExistence type="predicted"/>
<evidence type="ECO:0008006" key="14">
    <source>
        <dbReference type="Google" id="ProtNLM"/>
    </source>
</evidence>
<dbReference type="Pfam" id="PF23082">
    <property type="entry name" value="Myb_DNA-binding_2"/>
    <property type="match status" value="1"/>
</dbReference>
<dbReference type="PANTHER" id="PTHR43999:SF1">
    <property type="entry name" value="DNAJ HOMOLOG SUBFAMILY C MEMBER 2"/>
    <property type="match status" value="1"/>
</dbReference>
<keyword evidence="5" id="KW-0010">Activator</keyword>
<keyword evidence="6" id="KW-0143">Chaperone</keyword>
<dbReference type="GO" id="GO:0005634">
    <property type="term" value="C:nucleus"/>
    <property type="evidence" value="ECO:0007669"/>
    <property type="project" value="UniProtKB-SubCell"/>
</dbReference>
<dbReference type="InterPro" id="IPR032003">
    <property type="entry name" value="RAC_head"/>
</dbReference>
<dbReference type="GO" id="GO:0030544">
    <property type="term" value="F:Hsp70 protein binding"/>
    <property type="evidence" value="ECO:0007669"/>
    <property type="project" value="InterPro"/>
</dbReference>
<evidence type="ECO:0000256" key="5">
    <source>
        <dbReference type="ARBA" id="ARBA00023159"/>
    </source>
</evidence>
<dbReference type="InterPro" id="IPR042569">
    <property type="entry name" value="RAC_head_sf"/>
</dbReference>
<dbReference type="InterPro" id="IPR001623">
    <property type="entry name" value="DnaJ_domain"/>
</dbReference>
<dbReference type="FunFam" id="1.10.10.60:FF:000180">
    <property type="entry name" value="DnaJ (Hsp40) homolog, subfamily C, member 2"/>
    <property type="match status" value="1"/>
</dbReference>
<feature type="compositionally biased region" description="Low complexity" evidence="8">
    <location>
        <begin position="308"/>
        <end position="318"/>
    </location>
</feature>
<feature type="compositionally biased region" description="Basic and acidic residues" evidence="8">
    <location>
        <begin position="319"/>
        <end position="338"/>
    </location>
</feature>